<dbReference type="AlphaFoldDB" id="D7CV81"/>
<keyword evidence="3" id="KW-1185">Reference proteome</keyword>
<evidence type="ECO:0000313" key="3">
    <source>
        <dbReference type="Proteomes" id="UP000000379"/>
    </source>
</evidence>
<organism evidence="2 3">
    <name type="scientific">Truepera radiovictrix (strain DSM 17093 / CIP 108686 / LMG 22925 / RQ-24)</name>
    <dbReference type="NCBI Taxonomy" id="649638"/>
    <lineage>
        <taxon>Bacteria</taxon>
        <taxon>Thermotogati</taxon>
        <taxon>Deinococcota</taxon>
        <taxon>Deinococci</taxon>
        <taxon>Trueperales</taxon>
        <taxon>Trueperaceae</taxon>
        <taxon>Truepera</taxon>
    </lineage>
</organism>
<dbReference type="Proteomes" id="UP000000379">
    <property type="component" value="Chromosome"/>
</dbReference>
<proteinExistence type="predicted"/>
<gene>
    <name evidence="2" type="ordered locus">Trad_2807</name>
</gene>
<sequence length="144" mass="15252">MRRGLLLGAVSIGTLLAACTNAAERGDSVHFLRWRTPTEGVELALTEGTLVLEASCLRLQPRSGGTDYALIWPLEFGFKAEGNTVTILGVGGQRVAKVGDVLEVGGGDYGELTAEEFERFVIGSPRCGGPYWRVGGVEVTASKP</sequence>
<evidence type="ECO:0008006" key="4">
    <source>
        <dbReference type="Google" id="ProtNLM"/>
    </source>
</evidence>
<name>D7CV81_TRURR</name>
<protein>
    <recommendedName>
        <fullName evidence="4">Lipoprotein</fullName>
    </recommendedName>
</protein>
<dbReference type="EMBL" id="CP002049">
    <property type="protein sequence ID" value="ADI15908.1"/>
    <property type="molecule type" value="Genomic_DNA"/>
</dbReference>
<keyword evidence="1" id="KW-0732">Signal</keyword>
<reference evidence="2 3" key="2">
    <citation type="journal article" date="2011" name="Stand. Genomic Sci.">
        <title>Complete genome sequence of Truepera radiovictrix type strain (RQ-24).</title>
        <authorList>
            <person name="Ivanova N."/>
            <person name="Rohde C."/>
            <person name="Munk C."/>
            <person name="Nolan M."/>
            <person name="Lucas S."/>
            <person name="Del Rio T.G."/>
            <person name="Tice H."/>
            <person name="Deshpande S."/>
            <person name="Cheng J.F."/>
            <person name="Tapia R."/>
            <person name="Han C."/>
            <person name="Goodwin L."/>
            <person name="Pitluck S."/>
            <person name="Liolios K."/>
            <person name="Mavromatis K."/>
            <person name="Mikhailova N."/>
            <person name="Pati A."/>
            <person name="Chen A."/>
            <person name="Palaniappan K."/>
            <person name="Land M."/>
            <person name="Hauser L."/>
            <person name="Chang Y.J."/>
            <person name="Jeffries C.D."/>
            <person name="Brambilla E."/>
            <person name="Rohde M."/>
            <person name="Goker M."/>
            <person name="Tindall B.J."/>
            <person name="Woyke T."/>
            <person name="Bristow J."/>
            <person name="Eisen J.A."/>
            <person name="Markowitz V."/>
            <person name="Hugenholtz P."/>
            <person name="Kyrpides N.C."/>
            <person name="Klenk H.P."/>
            <person name="Lapidus A."/>
        </authorList>
    </citation>
    <scope>NUCLEOTIDE SEQUENCE [LARGE SCALE GENOMIC DNA]</scope>
    <source>
        <strain evidence="3">DSM 17093 / CIP 108686 / LMG 22925 / RQ-24</strain>
    </source>
</reference>
<reference evidence="3" key="1">
    <citation type="submission" date="2010-05" db="EMBL/GenBank/DDBJ databases">
        <title>The complete genome of Truepera radiovictris DSM 17093.</title>
        <authorList>
            <consortium name="US DOE Joint Genome Institute (JGI-PGF)"/>
            <person name="Lucas S."/>
            <person name="Copeland A."/>
            <person name="Lapidus A."/>
            <person name="Glavina del Rio T."/>
            <person name="Dalin E."/>
            <person name="Tice H."/>
            <person name="Bruce D."/>
            <person name="Goodwin L."/>
            <person name="Pitluck S."/>
            <person name="Kyrpides N."/>
            <person name="Mavromatis K."/>
            <person name="Ovchinnikova G."/>
            <person name="Munk A.C."/>
            <person name="Detter J.C."/>
            <person name="Han C."/>
            <person name="Tapia R."/>
            <person name="Land M."/>
            <person name="Hauser L."/>
            <person name="Markowitz V."/>
            <person name="Cheng J.-F."/>
            <person name="Hugenholtz P."/>
            <person name="Woyke T."/>
            <person name="Wu D."/>
            <person name="Tindall B."/>
            <person name="Pomrenke H.G."/>
            <person name="Brambilla E."/>
            <person name="Klenk H.-P."/>
            <person name="Eisen J.A."/>
        </authorList>
    </citation>
    <scope>NUCLEOTIDE SEQUENCE [LARGE SCALE GENOMIC DNA]</scope>
    <source>
        <strain evidence="3">DSM 17093 / CIP 108686 / LMG 22925 / RQ-24</strain>
    </source>
</reference>
<accession>D7CV81</accession>
<dbReference type="KEGG" id="tra:Trad_2807"/>
<dbReference type="STRING" id="649638.Trad_2807"/>
<feature type="signal peptide" evidence="1">
    <location>
        <begin position="1"/>
        <end position="22"/>
    </location>
</feature>
<dbReference type="HOGENOM" id="CLU_1795647_0_0_0"/>
<evidence type="ECO:0000256" key="1">
    <source>
        <dbReference type="SAM" id="SignalP"/>
    </source>
</evidence>
<feature type="chain" id="PRO_5003094473" description="Lipoprotein" evidence="1">
    <location>
        <begin position="23"/>
        <end position="144"/>
    </location>
</feature>
<dbReference type="PROSITE" id="PS51257">
    <property type="entry name" value="PROKAR_LIPOPROTEIN"/>
    <property type="match status" value="1"/>
</dbReference>
<evidence type="ECO:0000313" key="2">
    <source>
        <dbReference type="EMBL" id="ADI15908.1"/>
    </source>
</evidence>